<dbReference type="EMBL" id="CAJOAX010052119">
    <property type="protein sequence ID" value="CAF4316542.1"/>
    <property type="molecule type" value="Genomic_DNA"/>
</dbReference>
<accession>A0A820IVD2</accession>
<comment type="caution">
    <text evidence="1">The sequence shown here is derived from an EMBL/GenBank/DDBJ whole genome shotgun (WGS) entry which is preliminary data.</text>
</comment>
<gene>
    <name evidence="1" type="ORF">OTI717_LOCUS42507</name>
</gene>
<evidence type="ECO:0000313" key="2">
    <source>
        <dbReference type="Proteomes" id="UP000663823"/>
    </source>
</evidence>
<dbReference type="AlphaFoldDB" id="A0A820IVD2"/>
<evidence type="ECO:0000313" key="1">
    <source>
        <dbReference type="EMBL" id="CAF4316542.1"/>
    </source>
</evidence>
<dbReference type="Proteomes" id="UP000663823">
    <property type="component" value="Unassembled WGS sequence"/>
</dbReference>
<reference evidence="1" key="1">
    <citation type="submission" date="2021-02" db="EMBL/GenBank/DDBJ databases">
        <authorList>
            <person name="Nowell W R."/>
        </authorList>
    </citation>
    <scope>NUCLEOTIDE SEQUENCE</scope>
</reference>
<protein>
    <submittedName>
        <fullName evidence="1">Uncharacterized protein</fullName>
    </submittedName>
</protein>
<feature type="non-terminal residue" evidence="1">
    <location>
        <position position="58"/>
    </location>
</feature>
<organism evidence="1 2">
    <name type="scientific">Rotaria sordida</name>
    <dbReference type="NCBI Taxonomy" id="392033"/>
    <lineage>
        <taxon>Eukaryota</taxon>
        <taxon>Metazoa</taxon>
        <taxon>Spiralia</taxon>
        <taxon>Gnathifera</taxon>
        <taxon>Rotifera</taxon>
        <taxon>Eurotatoria</taxon>
        <taxon>Bdelloidea</taxon>
        <taxon>Philodinida</taxon>
        <taxon>Philodinidae</taxon>
        <taxon>Rotaria</taxon>
    </lineage>
</organism>
<sequence length="58" mass="6786">MDWMHEKCLHNKRLRRIALYFRTACVRIPPSVFPTRPTGKYNFESISGFTQHANSSST</sequence>
<name>A0A820IVD2_9BILA</name>
<proteinExistence type="predicted"/>